<feature type="signal peptide" evidence="2">
    <location>
        <begin position="1"/>
        <end position="24"/>
    </location>
</feature>
<evidence type="ECO:0000313" key="3">
    <source>
        <dbReference type="EMBL" id="GKV42882.1"/>
    </source>
</evidence>
<feature type="compositionally biased region" description="Low complexity" evidence="1">
    <location>
        <begin position="38"/>
        <end position="62"/>
    </location>
</feature>
<accession>A0AAV5M2R4</accession>
<dbReference type="Proteomes" id="UP001054252">
    <property type="component" value="Unassembled WGS sequence"/>
</dbReference>
<keyword evidence="4" id="KW-1185">Reference proteome</keyword>
<dbReference type="AlphaFoldDB" id="A0AAV5M2R4"/>
<protein>
    <recommendedName>
        <fullName evidence="5">Secreted protein</fullName>
    </recommendedName>
</protein>
<sequence>MKDMIILLWAIMWVVLLMEEGANIDQQSSICSTQSAVNTTSPTSRTSTQTSTPRSSNSGRSSWAATPTSPRLTKRPVPAPPTPWAMVDLASAKARSTRRFIVSYGHFGLLLLHTRSGGGEISLKESGICNTP</sequence>
<organism evidence="3 4">
    <name type="scientific">Rubroshorea leprosula</name>
    <dbReference type="NCBI Taxonomy" id="152421"/>
    <lineage>
        <taxon>Eukaryota</taxon>
        <taxon>Viridiplantae</taxon>
        <taxon>Streptophyta</taxon>
        <taxon>Embryophyta</taxon>
        <taxon>Tracheophyta</taxon>
        <taxon>Spermatophyta</taxon>
        <taxon>Magnoliopsida</taxon>
        <taxon>eudicotyledons</taxon>
        <taxon>Gunneridae</taxon>
        <taxon>Pentapetalae</taxon>
        <taxon>rosids</taxon>
        <taxon>malvids</taxon>
        <taxon>Malvales</taxon>
        <taxon>Dipterocarpaceae</taxon>
        <taxon>Rubroshorea</taxon>
    </lineage>
</organism>
<reference evidence="3 4" key="1">
    <citation type="journal article" date="2021" name="Commun. Biol.">
        <title>The genome of Shorea leprosula (Dipterocarpaceae) highlights the ecological relevance of drought in aseasonal tropical rainforests.</title>
        <authorList>
            <person name="Ng K.K.S."/>
            <person name="Kobayashi M.J."/>
            <person name="Fawcett J.A."/>
            <person name="Hatakeyama M."/>
            <person name="Paape T."/>
            <person name="Ng C.H."/>
            <person name="Ang C.C."/>
            <person name="Tnah L.H."/>
            <person name="Lee C.T."/>
            <person name="Nishiyama T."/>
            <person name="Sese J."/>
            <person name="O'Brien M.J."/>
            <person name="Copetti D."/>
            <person name="Mohd Noor M.I."/>
            <person name="Ong R.C."/>
            <person name="Putra M."/>
            <person name="Sireger I.Z."/>
            <person name="Indrioko S."/>
            <person name="Kosugi Y."/>
            <person name="Izuno A."/>
            <person name="Isagi Y."/>
            <person name="Lee S.L."/>
            <person name="Shimizu K.K."/>
        </authorList>
    </citation>
    <scope>NUCLEOTIDE SEQUENCE [LARGE SCALE GENOMIC DNA]</scope>
    <source>
        <strain evidence="3">214</strain>
    </source>
</reference>
<evidence type="ECO:0000256" key="1">
    <source>
        <dbReference type="SAM" id="MobiDB-lite"/>
    </source>
</evidence>
<comment type="caution">
    <text evidence="3">The sequence shown here is derived from an EMBL/GenBank/DDBJ whole genome shotgun (WGS) entry which is preliminary data.</text>
</comment>
<keyword evidence="2" id="KW-0732">Signal</keyword>
<evidence type="ECO:0008006" key="5">
    <source>
        <dbReference type="Google" id="ProtNLM"/>
    </source>
</evidence>
<dbReference type="EMBL" id="BPVZ01000162">
    <property type="protein sequence ID" value="GKV42882.1"/>
    <property type="molecule type" value="Genomic_DNA"/>
</dbReference>
<feature type="region of interest" description="Disordered" evidence="1">
    <location>
        <begin position="33"/>
        <end position="80"/>
    </location>
</feature>
<gene>
    <name evidence="3" type="ORF">SLEP1_g50244</name>
</gene>
<evidence type="ECO:0000256" key="2">
    <source>
        <dbReference type="SAM" id="SignalP"/>
    </source>
</evidence>
<feature type="chain" id="PRO_5043450560" description="Secreted protein" evidence="2">
    <location>
        <begin position="25"/>
        <end position="132"/>
    </location>
</feature>
<proteinExistence type="predicted"/>
<name>A0AAV5M2R4_9ROSI</name>
<evidence type="ECO:0000313" key="4">
    <source>
        <dbReference type="Proteomes" id="UP001054252"/>
    </source>
</evidence>